<name>A0A4C1XNJ6_EUMVA</name>
<feature type="compositionally biased region" description="Basic and acidic residues" evidence="1">
    <location>
        <begin position="26"/>
        <end position="41"/>
    </location>
</feature>
<keyword evidence="3" id="KW-1185">Reference proteome</keyword>
<accession>A0A4C1XNJ6</accession>
<dbReference type="EMBL" id="BGZK01000889">
    <property type="protein sequence ID" value="GBP64144.1"/>
    <property type="molecule type" value="Genomic_DNA"/>
</dbReference>
<gene>
    <name evidence="2" type="ORF">EVAR_35465_1</name>
</gene>
<dbReference type="Proteomes" id="UP000299102">
    <property type="component" value="Unassembled WGS sequence"/>
</dbReference>
<comment type="caution">
    <text evidence="2">The sequence shown here is derived from an EMBL/GenBank/DDBJ whole genome shotgun (WGS) entry which is preliminary data.</text>
</comment>
<evidence type="ECO:0000313" key="3">
    <source>
        <dbReference type="Proteomes" id="UP000299102"/>
    </source>
</evidence>
<sequence length="94" mass="10663">MFMPCTVVVGSDFNHPTAEAATRPRWLSERRRTRSDVTGRDDTARAGTARWIVIMFARYINTISGGRSAVRHVIAQRGTRFDTDQGRIDRRVLA</sequence>
<feature type="region of interest" description="Disordered" evidence="1">
    <location>
        <begin position="18"/>
        <end position="41"/>
    </location>
</feature>
<dbReference type="AlphaFoldDB" id="A0A4C1XNJ6"/>
<evidence type="ECO:0000256" key="1">
    <source>
        <dbReference type="SAM" id="MobiDB-lite"/>
    </source>
</evidence>
<evidence type="ECO:0000313" key="2">
    <source>
        <dbReference type="EMBL" id="GBP64144.1"/>
    </source>
</evidence>
<protein>
    <submittedName>
        <fullName evidence="2">Uncharacterized protein</fullName>
    </submittedName>
</protein>
<proteinExistence type="predicted"/>
<reference evidence="2 3" key="1">
    <citation type="journal article" date="2019" name="Commun. Biol.">
        <title>The bagworm genome reveals a unique fibroin gene that provides high tensile strength.</title>
        <authorList>
            <person name="Kono N."/>
            <person name="Nakamura H."/>
            <person name="Ohtoshi R."/>
            <person name="Tomita M."/>
            <person name="Numata K."/>
            <person name="Arakawa K."/>
        </authorList>
    </citation>
    <scope>NUCLEOTIDE SEQUENCE [LARGE SCALE GENOMIC DNA]</scope>
</reference>
<organism evidence="2 3">
    <name type="scientific">Eumeta variegata</name>
    <name type="common">Bagworm moth</name>
    <name type="synonym">Eumeta japonica</name>
    <dbReference type="NCBI Taxonomy" id="151549"/>
    <lineage>
        <taxon>Eukaryota</taxon>
        <taxon>Metazoa</taxon>
        <taxon>Ecdysozoa</taxon>
        <taxon>Arthropoda</taxon>
        <taxon>Hexapoda</taxon>
        <taxon>Insecta</taxon>
        <taxon>Pterygota</taxon>
        <taxon>Neoptera</taxon>
        <taxon>Endopterygota</taxon>
        <taxon>Lepidoptera</taxon>
        <taxon>Glossata</taxon>
        <taxon>Ditrysia</taxon>
        <taxon>Tineoidea</taxon>
        <taxon>Psychidae</taxon>
        <taxon>Oiketicinae</taxon>
        <taxon>Eumeta</taxon>
    </lineage>
</organism>